<name>A0AA40LFL1_CNENI</name>
<evidence type="ECO:0000313" key="2">
    <source>
        <dbReference type="Proteomes" id="UP001177744"/>
    </source>
</evidence>
<dbReference type="AlphaFoldDB" id="A0AA40LFL1"/>
<gene>
    <name evidence="1" type="ORF">QTO34_009971</name>
</gene>
<sequence>MAGDVDNGNYDSLLRDSQLFFHIGAQLKLLPMSEQIWALQTIIRIRQPVEGPSCFLQII</sequence>
<evidence type="ECO:0000313" key="1">
    <source>
        <dbReference type="EMBL" id="KAK1329788.1"/>
    </source>
</evidence>
<dbReference type="EMBL" id="JAULJE010000021">
    <property type="protein sequence ID" value="KAK1329788.1"/>
    <property type="molecule type" value="Genomic_DNA"/>
</dbReference>
<keyword evidence="2" id="KW-1185">Reference proteome</keyword>
<reference evidence="1" key="1">
    <citation type="submission" date="2023-06" db="EMBL/GenBank/DDBJ databases">
        <title>Reference genome for the Northern bat (Eptesicus nilssonii), a most northern bat species.</title>
        <authorList>
            <person name="Laine V.N."/>
            <person name="Pulliainen A.T."/>
            <person name="Lilley T.M."/>
        </authorList>
    </citation>
    <scope>NUCLEOTIDE SEQUENCE</scope>
    <source>
        <strain evidence="1">BLF_Eptnil</strain>
        <tissue evidence="1">Kidney</tissue>
    </source>
</reference>
<organism evidence="1 2">
    <name type="scientific">Cnephaeus nilssonii</name>
    <name type="common">Northern bat</name>
    <name type="synonym">Eptesicus nilssonii</name>
    <dbReference type="NCBI Taxonomy" id="3371016"/>
    <lineage>
        <taxon>Eukaryota</taxon>
        <taxon>Metazoa</taxon>
        <taxon>Chordata</taxon>
        <taxon>Craniata</taxon>
        <taxon>Vertebrata</taxon>
        <taxon>Euteleostomi</taxon>
        <taxon>Mammalia</taxon>
        <taxon>Eutheria</taxon>
        <taxon>Laurasiatheria</taxon>
        <taxon>Chiroptera</taxon>
        <taxon>Yangochiroptera</taxon>
        <taxon>Vespertilionidae</taxon>
        <taxon>Cnephaeus</taxon>
    </lineage>
</organism>
<accession>A0AA40LFL1</accession>
<dbReference type="Proteomes" id="UP001177744">
    <property type="component" value="Unassembled WGS sequence"/>
</dbReference>
<protein>
    <submittedName>
        <fullName evidence="1">Uncharacterized protein</fullName>
    </submittedName>
</protein>
<comment type="caution">
    <text evidence="1">The sequence shown here is derived from an EMBL/GenBank/DDBJ whole genome shotgun (WGS) entry which is preliminary data.</text>
</comment>
<proteinExistence type="predicted"/>